<organism evidence="18 19">
    <name type="scientific">Magnetospirillum molischianum DSM 120</name>
    <dbReference type="NCBI Taxonomy" id="1150626"/>
    <lineage>
        <taxon>Bacteria</taxon>
        <taxon>Pseudomonadati</taxon>
        <taxon>Pseudomonadota</taxon>
        <taxon>Alphaproteobacteria</taxon>
        <taxon>Rhodospirillales</taxon>
        <taxon>Rhodospirillaceae</taxon>
        <taxon>Magnetospirillum</taxon>
    </lineage>
</organism>
<evidence type="ECO:0000256" key="2">
    <source>
        <dbReference type="ARBA" id="ARBA00022448"/>
    </source>
</evidence>
<dbReference type="InterPro" id="IPR012910">
    <property type="entry name" value="Plug_dom"/>
</dbReference>
<evidence type="ECO:0000259" key="16">
    <source>
        <dbReference type="Pfam" id="PF00593"/>
    </source>
</evidence>
<keyword evidence="4" id="KW-0410">Iron transport</keyword>
<evidence type="ECO:0000256" key="6">
    <source>
        <dbReference type="ARBA" id="ARBA00022729"/>
    </source>
</evidence>
<dbReference type="GO" id="GO:0009279">
    <property type="term" value="C:cell outer membrane"/>
    <property type="evidence" value="ECO:0007669"/>
    <property type="project" value="UniProtKB-SubCell"/>
</dbReference>
<dbReference type="Pfam" id="PF07715">
    <property type="entry name" value="Plug"/>
    <property type="match status" value="1"/>
</dbReference>
<keyword evidence="18" id="KW-0675">Receptor</keyword>
<dbReference type="PANTHER" id="PTHR32552:SF81">
    <property type="entry name" value="TONB-DEPENDENT OUTER MEMBRANE RECEPTOR"/>
    <property type="match status" value="1"/>
</dbReference>
<evidence type="ECO:0000256" key="15">
    <source>
        <dbReference type="SAM" id="SignalP"/>
    </source>
</evidence>
<comment type="caution">
    <text evidence="18">The sequence shown here is derived from an EMBL/GenBank/DDBJ whole genome shotgun (WGS) entry which is preliminary data.</text>
</comment>
<dbReference type="InterPro" id="IPR000531">
    <property type="entry name" value="Beta-barrel_TonB"/>
</dbReference>
<keyword evidence="7" id="KW-0408">Iron</keyword>
<keyword evidence="3 12" id="KW-1134">Transmembrane beta strand</keyword>
<dbReference type="PROSITE" id="PS01156">
    <property type="entry name" value="TONB_DEPENDENT_REC_2"/>
    <property type="match status" value="1"/>
</dbReference>
<evidence type="ECO:0000259" key="17">
    <source>
        <dbReference type="Pfam" id="PF07715"/>
    </source>
</evidence>
<reference evidence="18 19" key="1">
    <citation type="journal article" date="2012" name="J. Bacteriol.">
        <title>Draft Genome Sequence of the Purple Photosynthetic Bacterium Phaeospirillum molischianum DSM120, a Particularly Versatile Bacterium.</title>
        <authorList>
            <person name="Duquesne K."/>
            <person name="Prima V."/>
            <person name="Ji B."/>
            <person name="Rouy Z."/>
            <person name="Medigue C."/>
            <person name="Talla E."/>
            <person name="Sturgis J.N."/>
        </authorList>
    </citation>
    <scope>NUCLEOTIDE SEQUENCE [LARGE SCALE GENOMIC DNA]</scope>
    <source>
        <strain evidence="19">DSM120</strain>
    </source>
</reference>
<comment type="similarity">
    <text evidence="12 14">Belongs to the TonB-dependent receptor family.</text>
</comment>
<comment type="subcellular location">
    <subcellularLocation>
        <location evidence="1 12">Cell outer membrane</location>
        <topology evidence="1 12">Multi-pass membrane protein</topology>
    </subcellularLocation>
</comment>
<protein>
    <submittedName>
        <fullName evidence="18">TonB-dependent receptor</fullName>
    </submittedName>
</protein>
<keyword evidence="2 12" id="KW-0813">Transport</keyword>
<dbReference type="SUPFAM" id="SSF56935">
    <property type="entry name" value="Porins"/>
    <property type="match status" value="1"/>
</dbReference>
<evidence type="ECO:0000313" key="18">
    <source>
        <dbReference type="EMBL" id="CCG41194.1"/>
    </source>
</evidence>
<dbReference type="InterPro" id="IPR036942">
    <property type="entry name" value="Beta-barrel_TonB_sf"/>
</dbReference>
<dbReference type="InterPro" id="IPR039426">
    <property type="entry name" value="TonB-dep_rcpt-like"/>
</dbReference>
<dbReference type="eggNOG" id="COG4773">
    <property type="taxonomic scope" value="Bacteria"/>
</dbReference>
<dbReference type="InterPro" id="IPR010917">
    <property type="entry name" value="TonB_rcpt_CS"/>
</dbReference>
<dbReference type="PANTHER" id="PTHR32552">
    <property type="entry name" value="FERRICHROME IRON RECEPTOR-RELATED"/>
    <property type="match status" value="1"/>
</dbReference>
<keyword evidence="8" id="KW-0406">Ion transport</keyword>
<feature type="domain" description="TonB-dependent receptor plug" evidence="17">
    <location>
        <begin position="64"/>
        <end position="170"/>
    </location>
</feature>
<dbReference type="PROSITE" id="PS52016">
    <property type="entry name" value="TONB_DEPENDENT_REC_3"/>
    <property type="match status" value="1"/>
</dbReference>
<keyword evidence="11 12" id="KW-0998">Cell outer membrane</keyword>
<dbReference type="AlphaFoldDB" id="H8FS56"/>
<evidence type="ECO:0000256" key="11">
    <source>
        <dbReference type="ARBA" id="ARBA00023237"/>
    </source>
</evidence>
<gene>
    <name evidence="18" type="ORF">PHAMO_270035</name>
</gene>
<proteinExistence type="inferred from homology"/>
<feature type="short sequence motif" description="TonB C-terminal box" evidence="13">
    <location>
        <begin position="700"/>
        <end position="717"/>
    </location>
</feature>
<dbReference type="EMBL" id="CAHP01000020">
    <property type="protein sequence ID" value="CCG41194.1"/>
    <property type="molecule type" value="Genomic_DNA"/>
</dbReference>
<dbReference type="GO" id="GO:0006826">
    <property type="term" value="P:iron ion transport"/>
    <property type="evidence" value="ECO:0007669"/>
    <property type="project" value="UniProtKB-KW"/>
</dbReference>
<evidence type="ECO:0000256" key="7">
    <source>
        <dbReference type="ARBA" id="ARBA00023004"/>
    </source>
</evidence>
<evidence type="ECO:0000256" key="8">
    <source>
        <dbReference type="ARBA" id="ARBA00023065"/>
    </source>
</evidence>
<feature type="chain" id="PRO_5003612976" evidence="15">
    <location>
        <begin position="34"/>
        <end position="717"/>
    </location>
</feature>
<evidence type="ECO:0000256" key="13">
    <source>
        <dbReference type="PROSITE-ProRule" id="PRU10144"/>
    </source>
</evidence>
<dbReference type="Pfam" id="PF00593">
    <property type="entry name" value="TonB_dep_Rec_b-barrel"/>
    <property type="match status" value="1"/>
</dbReference>
<evidence type="ECO:0000256" key="4">
    <source>
        <dbReference type="ARBA" id="ARBA00022496"/>
    </source>
</evidence>
<dbReference type="Gene3D" id="2.40.170.20">
    <property type="entry name" value="TonB-dependent receptor, beta-barrel domain"/>
    <property type="match status" value="1"/>
</dbReference>
<keyword evidence="5 12" id="KW-0812">Transmembrane</keyword>
<dbReference type="Proteomes" id="UP000004169">
    <property type="component" value="Unassembled WGS sequence"/>
</dbReference>
<keyword evidence="19" id="KW-1185">Reference proteome</keyword>
<evidence type="ECO:0000256" key="5">
    <source>
        <dbReference type="ARBA" id="ARBA00022692"/>
    </source>
</evidence>
<evidence type="ECO:0000256" key="3">
    <source>
        <dbReference type="ARBA" id="ARBA00022452"/>
    </source>
</evidence>
<sequence>MQFNHGSTRARFSAMTLSLALSAQLPLPSLAWAEQAESTAIGEDGTAVALPAVTVTARRGEEKAKDIPFGLSVINGDTVETGRMQNVDEALHNVTGVSINSSGGPNDYNVRIRGVGSLYQMNMDDNSVVLNVDGVSMSSRNLSLGTLDVDQVEVLKGPQGTLFGRGSEAGAINITTRKPTRVMEGYVRGEIGQQMQNLEEGAISGPISDSLAARLAVRRTGADYWVDNAQDGKPLTQMTDLAFRGSLLWDAGTGTDALLTAEGERSTGGINVMMLRPYGDHPALDISPDVFDENRKSNGRYSLEVNHDLSASRLTSVTAATTTNFIGWKAYDRDLTKAMFGFPMEMLVRDSAFEQAYSQELRLTSLPGAEVFWVSGLNVSHSNRSFDSAYVSQGARNAKRRFTTDSAGMFGEVTYPLTDALKVTGGLRHSWDWKGYDADYVTAAGVHSNDQRGVYANYMTGRVGLSYAVTADTNLYGTVSRGYKSSGFNDYASQIADSVPYKSATVQSYELGFKSEPARQPFTLNSALFLTRVKNDHMMSYDSTSFVTSVLNADTESKGAELEGSWRFGNGYTLSGGVAYTYAEITSNAAGVSGGDVSSGSRVPDVPRWSGNMALAYVEDLPDFLGLPEPGINARISYRVAGSRPADVQNHFNLAPYGKLDLHLGLMIASAEIYAWGDNLLNDRYDLYGYGDSSYPGMTYGNLARGRTLGLGTSYKF</sequence>
<feature type="domain" description="TonB-dependent receptor-like beta-barrel" evidence="16">
    <location>
        <begin position="290"/>
        <end position="680"/>
    </location>
</feature>
<keyword evidence="10 12" id="KW-0472">Membrane</keyword>
<evidence type="ECO:0000256" key="14">
    <source>
        <dbReference type="RuleBase" id="RU003357"/>
    </source>
</evidence>
<feature type="signal peptide" evidence="15">
    <location>
        <begin position="1"/>
        <end position="33"/>
    </location>
</feature>
<evidence type="ECO:0000256" key="12">
    <source>
        <dbReference type="PROSITE-ProRule" id="PRU01360"/>
    </source>
</evidence>
<evidence type="ECO:0000313" key="19">
    <source>
        <dbReference type="Proteomes" id="UP000004169"/>
    </source>
</evidence>
<dbReference type="CDD" id="cd01347">
    <property type="entry name" value="ligand_gated_channel"/>
    <property type="match status" value="1"/>
</dbReference>
<evidence type="ECO:0000256" key="9">
    <source>
        <dbReference type="ARBA" id="ARBA00023077"/>
    </source>
</evidence>
<dbReference type="STRING" id="1150626.PHAMO_270035"/>
<accession>H8FS56</accession>
<evidence type="ECO:0000256" key="10">
    <source>
        <dbReference type="ARBA" id="ARBA00023136"/>
    </source>
</evidence>
<name>H8FS56_MAGML</name>
<keyword evidence="9 14" id="KW-0798">TonB box</keyword>
<keyword evidence="6 15" id="KW-0732">Signal</keyword>
<evidence type="ECO:0000256" key="1">
    <source>
        <dbReference type="ARBA" id="ARBA00004571"/>
    </source>
</evidence>